<dbReference type="InterPro" id="IPR051950">
    <property type="entry name" value="Dev_reg/Prot_inhib"/>
</dbReference>
<feature type="region of interest" description="Disordered" evidence="9">
    <location>
        <begin position="340"/>
        <end position="361"/>
    </location>
</feature>
<dbReference type="PROSITE" id="PS00018">
    <property type="entry name" value="EF_HAND_1"/>
    <property type="match status" value="3"/>
</dbReference>
<dbReference type="GO" id="GO:0005615">
    <property type="term" value="C:extracellular space"/>
    <property type="evidence" value="ECO:0007669"/>
    <property type="project" value="TreeGrafter"/>
</dbReference>
<dbReference type="EMBL" id="CAJNRD030001123">
    <property type="protein sequence ID" value="CAG5102034.1"/>
    <property type="molecule type" value="Genomic_DNA"/>
</dbReference>
<evidence type="ECO:0000256" key="10">
    <source>
        <dbReference type="SAM" id="SignalP"/>
    </source>
</evidence>
<keyword evidence="2" id="KW-0964">Secreted</keyword>
<dbReference type="GO" id="GO:0005509">
    <property type="term" value="F:calcium ion binding"/>
    <property type="evidence" value="ECO:0007669"/>
    <property type="project" value="InterPro"/>
</dbReference>
<feature type="disulfide bond" evidence="8">
    <location>
        <begin position="130"/>
        <end position="150"/>
    </location>
</feature>
<dbReference type="PROSITE" id="PS51162">
    <property type="entry name" value="THYROGLOBULIN_1_2"/>
    <property type="match status" value="2"/>
</dbReference>
<gene>
    <name evidence="14" type="ORF">HICCMSTLAB_LOCUS10813</name>
</gene>
<keyword evidence="5" id="KW-0106">Calcium</keyword>
<dbReference type="PROSITE" id="PS50222">
    <property type="entry name" value="EF_HAND_2"/>
    <property type="match status" value="1"/>
</dbReference>
<organism evidence="14 15">
    <name type="scientific">Cotesia congregata</name>
    <name type="common">Parasitoid wasp</name>
    <name type="synonym">Apanteles congregatus</name>
    <dbReference type="NCBI Taxonomy" id="51543"/>
    <lineage>
        <taxon>Eukaryota</taxon>
        <taxon>Metazoa</taxon>
        <taxon>Ecdysozoa</taxon>
        <taxon>Arthropoda</taxon>
        <taxon>Hexapoda</taxon>
        <taxon>Insecta</taxon>
        <taxon>Pterygota</taxon>
        <taxon>Neoptera</taxon>
        <taxon>Endopterygota</taxon>
        <taxon>Hymenoptera</taxon>
        <taxon>Apocrita</taxon>
        <taxon>Ichneumonoidea</taxon>
        <taxon>Braconidae</taxon>
        <taxon>Microgastrinae</taxon>
        <taxon>Cotesia</taxon>
    </lineage>
</organism>
<dbReference type="InterPro" id="IPR002350">
    <property type="entry name" value="Kazal_dom"/>
</dbReference>
<dbReference type="Gene3D" id="4.10.800.10">
    <property type="entry name" value="Thyroglobulin type-1"/>
    <property type="match status" value="2"/>
</dbReference>
<dbReference type="OrthoDB" id="5986054at2759"/>
<evidence type="ECO:0000256" key="5">
    <source>
        <dbReference type="ARBA" id="ARBA00022837"/>
    </source>
</evidence>
<feature type="region of interest" description="Disordered" evidence="9">
    <location>
        <begin position="414"/>
        <end position="441"/>
    </location>
</feature>
<keyword evidence="6 8" id="KW-1015">Disulfide bond</keyword>
<dbReference type="CDD" id="cd16234">
    <property type="entry name" value="EFh_SPARC_SMOC"/>
    <property type="match status" value="2"/>
</dbReference>
<feature type="disulfide bond" evidence="8">
    <location>
        <begin position="121"/>
        <end position="128"/>
    </location>
</feature>
<dbReference type="SMART" id="SM00280">
    <property type="entry name" value="KAZAL"/>
    <property type="match status" value="1"/>
</dbReference>
<protein>
    <submittedName>
        <fullName evidence="14">Similar to Smoc2: SPARC-related modular calcium-binding protein 2 (Mus musculus)</fullName>
    </submittedName>
</protein>
<dbReference type="GO" id="GO:0050840">
    <property type="term" value="F:extracellular matrix binding"/>
    <property type="evidence" value="ECO:0007669"/>
    <property type="project" value="TreeGrafter"/>
</dbReference>
<dbReference type="Gene3D" id="1.10.238.10">
    <property type="entry name" value="EF-hand"/>
    <property type="match status" value="2"/>
</dbReference>
<dbReference type="InterPro" id="IPR002048">
    <property type="entry name" value="EF_hand_dom"/>
</dbReference>
<evidence type="ECO:0000256" key="7">
    <source>
        <dbReference type="ARBA" id="ARBA00023180"/>
    </source>
</evidence>
<evidence type="ECO:0000313" key="14">
    <source>
        <dbReference type="EMBL" id="CAG5102034.1"/>
    </source>
</evidence>
<dbReference type="GO" id="GO:0008201">
    <property type="term" value="F:heparin binding"/>
    <property type="evidence" value="ECO:0007669"/>
    <property type="project" value="TreeGrafter"/>
</dbReference>
<dbReference type="PANTHER" id="PTHR12352:SF30">
    <property type="entry name" value="FI05255P"/>
    <property type="match status" value="1"/>
</dbReference>
<dbReference type="PROSITE" id="PS51465">
    <property type="entry name" value="KAZAL_2"/>
    <property type="match status" value="1"/>
</dbReference>
<dbReference type="Gene3D" id="3.30.60.30">
    <property type="match status" value="1"/>
</dbReference>
<evidence type="ECO:0000259" key="13">
    <source>
        <dbReference type="PROSITE" id="PS51465"/>
    </source>
</evidence>
<keyword evidence="15" id="KW-1185">Reference proteome</keyword>
<dbReference type="InterPro" id="IPR036857">
    <property type="entry name" value="Thyroglobulin_1_sf"/>
</dbReference>
<dbReference type="Pfam" id="PF00086">
    <property type="entry name" value="Thyroglobulin_1"/>
    <property type="match status" value="2"/>
</dbReference>
<dbReference type="InterPro" id="IPR019577">
    <property type="entry name" value="SPARC/Testican_Ca-bd-dom"/>
</dbReference>
<dbReference type="GO" id="GO:0030198">
    <property type="term" value="P:extracellular matrix organization"/>
    <property type="evidence" value="ECO:0007669"/>
    <property type="project" value="TreeGrafter"/>
</dbReference>
<dbReference type="InterPro" id="IPR018247">
    <property type="entry name" value="EF_Hand_1_Ca_BS"/>
</dbReference>
<feature type="compositionally biased region" description="Low complexity" evidence="9">
    <location>
        <begin position="161"/>
        <end position="170"/>
    </location>
</feature>
<evidence type="ECO:0000256" key="3">
    <source>
        <dbReference type="ARBA" id="ARBA00022729"/>
    </source>
</evidence>
<dbReference type="InterPro" id="IPR000716">
    <property type="entry name" value="Thyroglobulin_1"/>
</dbReference>
<dbReference type="PROSITE" id="PS00484">
    <property type="entry name" value="THYROGLOBULIN_1_1"/>
    <property type="match status" value="1"/>
</dbReference>
<evidence type="ECO:0000256" key="8">
    <source>
        <dbReference type="PROSITE-ProRule" id="PRU00500"/>
    </source>
</evidence>
<sequence length="553" mass="63311">MKTWNSFILKMILFFVVLSLAFKDCQVVGNTTVAIAKEECRKKIAECSMFGKSDTPVCGSDGVTYPSQCQVISRQCEGESILIKHKGPCPETPACFSARVTARPTDRPICRPDGTYAPVQCHKETGYCWCVTPQGRPLLGTSVKYQKPKCPEKRLSSTSSTLDYLDTSSRSPEKLLDDMPSSSERRRTPKRKQKRQFNNRHRNNCDRTEKAKFNSNLIENFKIEFRRTNNSNNGDKNVERILTWKFTSLDKDEDGYLDRAEYKELRKLAKKAIRPKKCARTFAKNCDLNHDLKLSRQEWSTCLANDFTLLLFLSLNGAEGRREVSEALKTRALDQVLKENPSPVHTRPTFNDDSTTKEESDAIDCITDRKSALEDSKHSSQSFYVPECTPDGRYLKVQCYSSYCFCVDQDTGKPIPGTSSKEPTPNCHPAPPPNRPMKGCPDEKKKQFLRDLIDLMDKKMKTSSADSVEATDKWPASQEERIATWHFVMLDKNKNKVLERKEWKSFRTMVASNRHLRRCGKKLPRYCDINNDRRISMTEWLSCLHAQQPNPGN</sequence>
<keyword evidence="7" id="KW-0325">Glycoprotein</keyword>
<proteinExistence type="predicted"/>
<dbReference type="Pfam" id="PF10591">
    <property type="entry name" value="SPARC_Ca_bdg"/>
    <property type="match status" value="2"/>
</dbReference>
<name>A0A8J2MQP0_COTCN</name>
<feature type="domain" description="Thyroglobulin type-1" evidence="12">
    <location>
        <begin position="362"/>
        <end position="427"/>
    </location>
</feature>
<feature type="domain" description="Thyroglobulin type-1" evidence="12">
    <location>
        <begin position="86"/>
        <end position="150"/>
    </location>
</feature>
<dbReference type="Proteomes" id="UP000786811">
    <property type="component" value="Unassembled WGS sequence"/>
</dbReference>
<feature type="chain" id="PRO_5035163675" evidence="10">
    <location>
        <begin position="22"/>
        <end position="553"/>
    </location>
</feature>
<feature type="compositionally biased region" description="Basic residues" evidence="9">
    <location>
        <begin position="187"/>
        <end position="202"/>
    </location>
</feature>
<dbReference type="GO" id="GO:0005604">
    <property type="term" value="C:basement membrane"/>
    <property type="evidence" value="ECO:0007669"/>
    <property type="project" value="TreeGrafter"/>
</dbReference>
<dbReference type="CDD" id="cd00104">
    <property type="entry name" value="KAZAL_FS"/>
    <property type="match status" value="1"/>
</dbReference>
<evidence type="ECO:0000313" key="15">
    <source>
        <dbReference type="Proteomes" id="UP000786811"/>
    </source>
</evidence>
<keyword evidence="3 10" id="KW-0732">Signal</keyword>
<feature type="domain" description="Kazal-like" evidence="13">
    <location>
        <begin position="34"/>
        <end position="91"/>
    </location>
</feature>
<evidence type="ECO:0000259" key="12">
    <source>
        <dbReference type="PROSITE" id="PS51162"/>
    </source>
</evidence>
<evidence type="ECO:0000256" key="9">
    <source>
        <dbReference type="SAM" id="MobiDB-lite"/>
    </source>
</evidence>
<dbReference type="SUPFAM" id="SSF100895">
    <property type="entry name" value="Kazal-type serine protease inhibitors"/>
    <property type="match status" value="1"/>
</dbReference>
<dbReference type="SUPFAM" id="SSF57610">
    <property type="entry name" value="Thyroglobulin type-1 domain"/>
    <property type="match status" value="2"/>
</dbReference>
<evidence type="ECO:0000256" key="6">
    <source>
        <dbReference type="ARBA" id="ARBA00023157"/>
    </source>
</evidence>
<evidence type="ECO:0000256" key="4">
    <source>
        <dbReference type="ARBA" id="ARBA00022737"/>
    </source>
</evidence>
<dbReference type="CDD" id="cd00191">
    <property type="entry name" value="TY"/>
    <property type="match status" value="2"/>
</dbReference>
<dbReference type="PANTHER" id="PTHR12352">
    <property type="entry name" value="SECRETED MODULAR CALCIUM-BINDING PROTEIN"/>
    <property type="match status" value="1"/>
</dbReference>
<dbReference type="Pfam" id="PF07648">
    <property type="entry name" value="Kazal_2"/>
    <property type="match status" value="1"/>
</dbReference>
<evidence type="ECO:0000259" key="11">
    <source>
        <dbReference type="PROSITE" id="PS50222"/>
    </source>
</evidence>
<comment type="caution">
    <text evidence="14">The sequence shown here is derived from an EMBL/GenBank/DDBJ whole genome shotgun (WGS) entry which is preliminary data.</text>
</comment>
<feature type="region of interest" description="Disordered" evidence="9">
    <location>
        <begin position="161"/>
        <end position="209"/>
    </location>
</feature>
<feature type="signal peptide" evidence="10">
    <location>
        <begin position="1"/>
        <end position="21"/>
    </location>
</feature>
<dbReference type="AlphaFoldDB" id="A0A8J2MQP0"/>
<dbReference type="InterPro" id="IPR011992">
    <property type="entry name" value="EF-hand-dom_pair"/>
</dbReference>
<evidence type="ECO:0000256" key="1">
    <source>
        <dbReference type="ARBA" id="ARBA00004613"/>
    </source>
</evidence>
<dbReference type="InterPro" id="IPR036058">
    <property type="entry name" value="Kazal_dom_sf"/>
</dbReference>
<comment type="caution">
    <text evidence="8">Lacks conserved residue(s) required for the propagation of feature annotation.</text>
</comment>
<accession>A0A8J2MQP0</accession>
<dbReference type="SMART" id="SM00211">
    <property type="entry name" value="TY"/>
    <property type="match status" value="2"/>
</dbReference>
<feature type="domain" description="EF-hand" evidence="11">
    <location>
        <begin position="237"/>
        <end position="272"/>
    </location>
</feature>
<evidence type="ECO:0000256" key="2">
    <source>
        <dbReference type="ARBA" id="ARBA00022525"/>
    </source>
</evidence>
<feature type="compositionally biased region" description="Pro residues" evidence="9">
    <location>
        <begin position="426"/>
        <end position="435"/>
    </location>
</feature>
<dbReference type="SUPFAM" id="SSF47473">
    <property type="entry name" value="EF-hand"/>
    <property type="match status" value="2"/>
</dbReference>
<comment type="subcellular location">
    <subcellularLocation>
        <location evidence="1">Secreted</location>
    </subcellularLocation>
</comment>
<reference evidence="14" key="1">
    <citation type="submission" date="2021-04" db="EMBL/GenBank/DDBJ databases">
        <authorList>
            <person name="Chebbi M.A.C M."/>
        </authorList>
    </citation>
    <scope>NUCLEOTIDE SEQUENCE</scope>
</reference>
<keyword evidence="4" id="KW-0677">Repeat</keyword>